<dbReference type="GO" id="GO:0003899">
    <property type="term" value="F:DNA-directed RNA polymerase activity"/>
    <property type="evidence" value="ECO:0007669"/>
    <property type="project" value="UniProtKB-UniRule"/>
</dbReference>
<keyword evidence="4 11" id="KW-0808">Transferase</keyword>
<evidence type="ECO:0000256" key="11">
    <source>
        <dbReference type="HAMAP-Rule" id="MF_00700"/>
    </source>
</evidence>
<dbReference type="HAMAP" id="MF_00700">
    <property type="entry name" value="DNA_primase_sml_arc"/>
    <property type="match status" value="1"/>
</dbReference>
<dbReference type="GO" id="GO:0006269">
    <property type="term" value="P:DNA replication, synthesis of primer"/>
    <property type="evidence" value="ECO:0007669"/>
    <property type="project" value="UniProtKB-UniRule"/>
</dbReference>
<dbReference type="PANTHER" id="PTHR10536">
    <property type="entry name" value="DNA PRIMASE SMALL SUBUNIT"/>
    <property type="match status" value="1"/>
</dbReference>
<comment type="function">
    <text evidence="11">Catalytic subunit of DNA primase, an RNA polymerase that catalyzes the synthesis of short RNA molecules used as primers for DNA polymerase during DNA replication. The small subunit contains the primase catalytic core and has DNA synthesis activity on its own. Binding to the large subunit stabilizes and modulates the activity, increasing the rate of DNA synthesis while decreasing the length of the DNA fragments, and conferring RNA synthesis capability. The DNA polymerase activity may enable DNA primase to also catalyze primer extension after primer synthesis. May also play a role in DNA repair.</text>
</comment>
<evidence type="ECO:0000256" key="3">
    <source>
        <dbReference type="ARBA" id="ARBA00022515"/>
    </source>
</evidence>
<dbReference type="GO" id="GO:0000428">
    <property type="term" value="C:DNA-directed RNA polymerase complex"/>
    <property type="evidence" value="ECO:0007669"/>
    <property type="project" value="UniProtKB-KW"/>
</dbReference>
<dbReference type="EC" id="2.7.7.-" evidence="11"/>
<name>A0A557SSL6_9ARCH</name>
<dbReference type="Pfam" id="PF01896">
    <property type="entry name" value="DNA_primase_S"/>
    <property type="match status" value="1"/>
</dbReference>
<dbReference type="SUPFAM" id="SSF56747">
    <property type="entry name" value="Prim-pol domain"/>
    <property type="match status" value="1"/>
</dbReference>
<feature type="compositionally biased region" description="Polar residues" evidence="14">
    <location>
        <begin position="1"/>
        <end position="14"/>
    </location>
</feature>
<dbReference type="EMBL" id="VOAH01000014">
    <property type="protein sequence ID" value="TVP39590.1"/>
    <property type="molecule type" value="Genomic_DNA"/>
</dbReference>
<keyword evidence="5 11" id="KW-0548">Nucleotidyltransferase</keyword>
<comment type="caution">
    <text evidence="15">The sequence shown here is derived from an EMBL/GenBank/DDBJ whole genome shotgun (WGS) entry which is preliminary data.</text>
</comment>
<organism evidence="15 16">
    <name type="scientific">Candidatus Nitrosocosmicus arcticus</name>
    <dbReference type="NCBI Taxonomy" id="2035267"/>
    <lineage>
        <taxon>Archaea</taxon>
        <taxon>Nitrososphaerota</taxon>
        <taxon>Nitrososphaeria</taxon>
        <taxon>Nitrososphaerales</taxon>
        <taxon>Nitrososphaeraceae</taxon>
        <taxon>Candidatus Nitrosocosmicus</taxon>
    </lineage>
</organism>
<accession>A0A557SSL6</accession>
<keyword evidence="8 11" id="KW-0460">Magnesium</keyword>
<reference evidence="15 16" key="1">
    <citation type="journal article" date="2019" name="Front. Microbiol.">
        <title>Ammonia Oxidation by the Arctic Terrestrial Thaumarchaeote Candidatus Nitrosocosmicus arcticus Is Stimulated by Increasing Temperatures.</title>
        <authorList>
            <person name="Alves R.J.E."/>
            <person name="Kerou M."/>
            <person name="Zappe A."/>
            <person name="Bittner R."/>
            <person name="Abby S.S."/>
            <person name="Schmidt H.A."/>
            <person name="Pfeifer K."/>
            <person name="Schleper C."/>
        </authorList>
    </citation>
    <scope>NUCLEOTIDE SEQUENCE [LARGE SCALE GENOMIC DNA]</scope>
    <source>
        <strain evidence="15 16">Kfb</strain>
    </source>
</reference>
<keyword evidence="2 11" id="KW-0240">DNA-directed RNA polymerase</keyword>
<dbReference type="Gene3D" id="3.90.920.10">
    <property type="entry name" value="DNA primase, PRIM domain"/>
    <property type="match status" value="1"/>
</dbReference>
<evidence type="ECO:0000256" key="6">
    <source>
        <dbReference type="ARBA" id="ARBA00022705"/>
    </source>
</evidence>
<comment type="function">
    <text evidence="13">RNA polymerase that catalyzes the synthesis of short RNA molecules used as primers for DNA polymerase during DNA replication.</text>
</comment>
<comment type="cofactor">
    <cofactor evidence="11">
        <name>Mg(2+)</name>
        <dbReference type="ChEBI" id="CHEBI:18420"/>
    </cofactor>
    <cofactor evidence="11">
        <name>Mn(2+)</name>
        <dbReference type="ChEBI" id="CHEBI:29035"/>
    </cofactor>
</comment>
<evidence type="ECO:0000256" key="1">
    <source>
        <dbReference type="ARBA" id="ARBA00009762"/>
    </source>
</evidence>
<evidence type="ECO:0000313" key="15">
    <source>
        <dbReference type="EMBL" id="TVP39590.1"/>
    </source>
</evidence>
<keyword evidence="16" id="KW-1185">Reference proteome</keyword>
<protein>
    <recommendedName>
        <fullName evidence="11">DNA primase small subunit PriS</fullName>
        <ecNumber evidence="11">2.7.7.-</ecNumber>
    </recommendedName>
</protein>
<dbReference type="AlphaFoldDB" id="A0A557SSL6"/>
<evidence type="ECO:0000256" key="9">
    <source>
        <dbReference type="ARBA" id="ARBA00023163"/>
    </source>
</evidence>
<dbReference type="GO" id="GO:0046872">
    <property type="term" value="F:metal ion binding"/>
    <property type="evidence" value="ECO:0007669"/>
    <property type="project" value="UniProtKB-KW"/>
</dbReference>
<keyword evidence="10 11" id="KW-0464">Manganese</keyword>
<evidence type="ECO:0000256" key="2">
    <source>
        <dbReference type="ARBA" id="ARBA00022478"/>
    </source>
</evidence>
<keyword evidence="6 11" id="KW-0235">DNA replication</keyword>
<dbReference type="GO" id="GO:1990077">
    <property type="term" value="C:primosome complex"/>
    <property type="evidence" value="ECO:0007669"/>
    <property type="project" value="UniProtKB-KW"/>
</dbReference>
<dbReference type="RefSeq" id="WP_186434267.1">
    <property type="nucleotide sequence ID" value="NZ_ML675589.1"/>
</dbReference>
<keyword evidence="9 11" id="KW-0804">Transcription</keyword>
<keyword evidence="7 11" id="KW-0479">Metal-binding</keyword>
<evidence type="ECO:0000313" key="16">
    <source>
        <dbReference type="Proteomes" id="UP000315289"/>
    </source>
</evidence>
<evidence type="ECO:0000256" key="10">
    <source>
        <dbReference type="ARBA" id="ARBA00023211"/>
    </source>
</evidence>
<keyword evidence="3 11" id="KW-0639">Primosome</keyword>
<feature type="active site" evidence="11">
    <location>
        <position position="317"/>
    </location>
</feature>
<proteinExistence type="inferred from homology"/>
<sequence length="411" mass="47026">MSDTLSFDSNNSGKNGKHGSKYQNAEPDDKNKNWLEGIFRKYYFYHYSQLELGELINEHEFGFRLFDGKIRRHLAFNDKKELYAYIIKFSPSDIFYSSSRYQSPTAEIDQKGWIGSDLIFDIDGKDLHLECAQSHNLVLCKDCSFISKGIISKCVGCNSTRLQIIDIPCARCIKSLNVEVKKLVEILDDDFGIDSECIFVYFSGNNGYHVHVVDKNFYNASAKKRNAFAQYLMGKGYLIESLGIRRNNEGVLIPMSNKILYNQGWRRRIFDSIHLPIQNHKIDDKFVKKYNRMQDANNNNIQDIINTHILDLSAKIDPNVTMDIHRIFRLSGSINSKSGLIKAFCKDLDSFNPFVDACFIGDSNVEIESKLNIKISLKGKQFSIKPGKNTLPEYVAAYMICKGIGDIQNQT</sequence>
<evidence type="ECO:0000256" key="8">
    <source>
        <dbReference type="ARBA" id="ARBA00022842"/>
    </source>
</evidence>
<feature type="active site" evidence="11">
    <location>
        <position position="121"/>
    </location>
</feature>
<evidence type="ECO:0000256" key="4">
    <source>
        <dbReference type="ARBA" id="ARBA00022679"/>
    </source>
</evidence>
<dbReference type="OrthoDB" id="31125at2157"/>
<evidence type="ECO:0000256" key="12">
    <source>
        <dbReference type="RuleBase" id="RU003514"/>
    </source>
</evidence>
<evidence type="ECO:0000256" key="7">
    <source>
        <dbReference type="ARBA" id="ARBA00022723"/>
    </source>
</evidence>
<evidence type="ECO:0000256" key="5">
    <source>
        <dbReference type="ARBA" id="ARBA00022695"/>
    </source>
</evidence>
<feature type="region of interest" description="Disordered" evidence="14">
    <location>
        <begin position="1"/>
        <end position="26"/>
    </location>
</feature>
<feature type="active site" evidence="11">
    <location>
        <position position="123"/>
    </location>
</feature>
<dbReference type="InterPro" id="IPR023639">
    <property type="entry name" value="DNA_primase_ssu_PriS"/>
</dbReference>
<evidence type="ECO:0000256" key="13">
    <source>
        <dbReference type="RuleBase" id="RU004224"/>
    </source>
</evidence>
<dbReference type="InterPro" id="IPR002755">
    <property type="entry name" value="DNA_primase_S"/>
</dbReference>
<comment type="subunit">
    <text evidence="11">Heterodimer of a small subunit (PriS) and a large subunit (PriL).</text>
</comment>
<dbReference type="Proteomes" id="UP000315289">
    <property type="component" value="Unassembled WGS sequence"/>
</dbReference>
<evidence type="ECO:0000256" key="14">
    <source>
        <dbReference type="SAM" id="MobiDB-lite"/>
    </source>
</evidence>
<comment type="similarity">
    <text evidence="1 11 12">Belongs to the eukaryotic-type primase small subunit family.</text>
</comment>
<gene>
    <name evidence="15" type="primary">priA</name>
    <name evidence="11" type="synonym">priS</name>
    <name evidence="15" type="ORF">NARC_140045</name>
</gene>